<comment type="caution">
    <text evidence="7">The sequence shown here is derived from an EMBL/GenBank/DDBJ whole genome shotgun (WGS) entry which is preliminary data.</text>
</comment>
<reference evidence="7" key="1">
    <citation type="journal article" date="2021" name="PeerJ">
        <title>Extensive microbial diversity within the chicken gut microbiome revealed by metagenomics and culture.</title>
        <authorList>
            <person name="Gilroy R."/>
            <person name="Ravi A."/>
            <person name="Getino M."/>
            <person name="Pursley I."/>
            <person name="Horton D.L."/>
            <person name="Alikhan N.F."/>
            <person name="Baker D."/>
            <person name="Gharbi K."/>
            <person name="Hall N."/>
            <person name="Watson M."/>
            <person name="Adriaenssens E.M."/>
            <person name="Foster-Nyarko E."/>
            <person name="Jarju S."/>
            <person name="Secka A."/>
            <person name="Antonio M."/>
            <person name="Oren A."/>
            <person name="Chaudhuri R.R."/>
            <person name="La Ragione R."/>
            <person name="Hildebrand F."/>
            <person name="Pallen M.J."/>
        </authorList>
    </citation>
    <scope>NUCLEOTIDE SEQUENCE</scope>
    <source>
        <strain evidence="7">1193</strain>
    </source>
</reference>
<protein>
    <submittedName>
        <fullName evidence="7">Calcium/sodium antiporter</fullName>
    </submittedName>
</protein>
<keyword evidence="3 5" id="KW-1133">Transmembrane helix</keyword>
<name>A0A9D2B4Q8_9GAMM</name>
<dbReference type="InterPro" id="IPR004837">
    <property type="entry name" value="NaCa_Exmemb"/>
</dbReference>
<evidence type="ECO:0000259" key="6">
    <source>
        <dbReference type="Pfam" id="PF01699"/>
    </source>
</evidence>
<sequence length="328" mass="34187">MILPFIAVAGGLALLVWSADRFVDGAASTSRRLGVSPLLVGMLVIGFGTSAPEMLVSSLAAWQGNPGLALGNAYGSNIVNIGLILGLMAVISPLAVHSDVVRRELPLLIGVTLLSAVLMWGGVVGRAEGMLLLVLLGTLISFSIWQARRSQADSLARETEEKLATYPMSLRAGVFWTLTGLALLVVSSRVLVWGAIEIAVAFGVSDLIIGLTVVAIGTSLPELASAFSALRKGEHDLVVGNVVGSNLFNTLAVVGIAAVITPIGVGAEVLLRDWSMMAVMTLLMAVFAIGWKGRPGRINRLEGAALLALYVGYTVFLARLVMQGTGSA</sequence>
<feature type="transmembrane region" description="Helical" evidence="5">
    <location>
        <begin position="168"/>
        <end position="186"/>
    </location>
</feature>
<evidence type="ECO:0000256" key="5">
    <source>
        <dbReference type="SAM" id="Phobius"/>
    </source>
</evidence>
<evidence type="ECO:0000313" key="7">
    <source>
        <dbReference type="EMBL" id="HIX61060.1"/>
    </source>
</evidence>
<feature type="transmembrane region" description="Helical" evidence="5">
    <location>
        <begin position="237"/>
        <end position="262"/>
    </location>
</feature>
<keyword evidence="2 5" id="KW-0812">Transmembrane</keyword>
<keyword evidence="4 5" id="KW-0472">Membrane</keyword>
<dbReference type="NCBIfam" id="TIGR00367">
    <property type="entry name" value="calcium/sodium antiporter"/>
    <property type="match status" value="1"/>
</dbReference>
<evidence type="ECO:0000256" key="4">
    <source>
        <dbReference type="ARBA" id="ARBA00023136"/>
    </source>
</evidence>
<gene>
    <name evidence="7" type="ORF">H9854_02340</name>
</gene>
<feature type="domain" description="Sodium/calcium exchanger membrane region" evidence="6">
    <location>
        <begin position="5"/>
        <end position="145"/>
    </location>
</feature>
<dbReference type="PANTHER" id="PTHR10846">
    <property type="entry name" value="SODIUM/POTASSIUM/CALCIUM EXCHANGER"/>
    <property type="match status" value="1"/>
</dbReference>
<dbReference type="Gene3D" id="1.20.1420.30">
    <property type="entry name" value="NCX, central ion-binding region"/>
    <property type="match status" value="2"/>
</dbReference>
<feature type="transmembrane region" description="Helical" evidence="5">
    <location>
        <begin position="274"/>
        <end position="291"/>
    </location>
</feature>
<dbReference type="InterPro" id="IPR044880">
    <property type="entry name" value="NCX_ion-bd_dom_sf"/>
</dbReference>
<feature type="transmembrane region" description="Helical" evidence="5">
    <location>
        <begin position="303"/>
        <end position="322"/>
    </location>
</feature>
<reference evidence="7" key="2">
    <citation type="submission" date="2021-04" db="EMBL/GenBank/DDBJ databases">
        <authorList>
            <person name="Gilroy R."/>
        </authorList>
    </citation>
    <scope>NUCLEOTIDE SEQUENCE</scope>
    <source>
        <strain evidence="7">1193</strain>
    </source>
</reference>
<accession>A0A9D2B4Q8</accession>
<dbReference type="PANTHER" id="PTHR10846:SF8">
    <property type="entry name" value="INNER MEMBRANE PROTEIN YRBG"/>
    <property type="match status" value="1"/>
</dbReference>
<dbReference type="EMBL" id="DXFC01000067">
    <property type="protein sequence ID" value="HIX61060.1"/>
    <property type="molecule type" value="Genomic_DNA"/>
</dbReference>
<evidence type="ECO:0000256" key="2">
    <source>
        <dbReference type="ARBA" id="ARBA00022692"/>
    </source>
</evidence>
<evidence type="ECO:0000313" key="8">
    <source>
        <dbReference type="Proteomes" id="UP000824248"/>
    </source>
</evidence>
<feature type="transmembrane region" description="Helical" evidence="5">
    <location>
        <begin position="78"/>
        <end position="96"/>
    </location>
</feature>
<dbReference type="Proteomes" id="UP000824248">
    <property type="component" value="Unassembled WGS sequence"/>
</dbReference>
<dbReference type="Pfam" id="PF01699">
    <property type="entry name" value="Na_Ca_ex"/>
    <property type="match status" value="2"/>
</dbReference>
<dbReference type="GO" id="GO:0005886">
    <property type="term" value="C:plasma membrane"/>
    <property type="evidence" value="ECO:0007669"/>
    <property type="project" value="TreeGrafter"/>
</dbReference>
<organism evidence="7 8">
    <name type="scientific">Candidatus Halomonas stercoripullorum</name>
    <dbReference type="NCBI Taxonomy" id="2838617"/>
    <lineage>
        <taxon>Bacteria</taxon>
        <taxon>Pseudomonadati</taxon>
        <taxon>Pseudomonadota</taxon>
        <taxon>Gammaproteobacteria</taxon>
        <taxon>Oceanospirillales</taxon>
        <taxon>Halomonadaceae</taxon>
        <taxon>Halomonas</taxon>
    </lineage>
</organism>
<dbReference type="GO" id="GO:0005262">
    <property type="term" value="F:calcium channel activity"/>
    <property type="evidence" value="ECO:0007669"/>
    <property type="project" value="TreeGrafter"/>
</dbReference>
<feature type="domain" description="Sodium/calcium exchanger membrane region" evidence="6">
    <location>
        <begin position="174"/>
        <end position="317"/>
    </location>
</feature>
<evidence type="ECO:0000256" key="1">
    <source>
        <dbReference type="ARBA" id="ARBA00004141"/>
    </source>
</evidence>
<evidence type="ECO:0000256" key="3">
    <source>
        <dbReference type="ARBA" id="ARBA00022989"/>
    </source>
</evidence>
<comment type="subcellular location">
    <subcellularLocation>
        <location evidence="1">Membrane</location>
        <topology evidence="1">Multi-pass membrane protein</topology>
    </subcellularLocation>
</comment>
<dbReference type="InterPro" id="IPR004481">
    <property type="entry name" value="K/Na/Ca-exchanger"/>
</dbReference>
<dbReference type="AlphaFoldDB" id="A0A9D2B4Q8"/>
<proteinExistence type="predicted"/>
<dbReference type="GO" id="GO:0006874">
    <property type="term" value="P:intracellular calcium ion homeostasis"/>
    <property type="evidence" value="ECO:0007669"/>
    <property type="project" value="TreeGrafter"/>
</dbReference>
<feature type="transmembrane region" description="Helical" evidence="5">
    <location>
        <begin position="129"/>
        <end position="147"/>
    </location>
</feature>
<dbReference type="GO" id="GO:0008273">
    <property type="term" value="F:calcium, potassium:sodium antiporter activity"/>
    <property type="evidence" value="ECO:0007669"/>
    <property type="project" value="TreeGrafter"/>
</dbReference>